<sequence>MSVPTLRTARLRLEPLDPGRHAAALQELYAAPEFAAHLASGAHATVQDKADYLRVFEDLPPGLGGWVAHLADGSADPGRVVGRFSLRPWRHAAPADPPEVGWFLAVDQWGRGLAAEGMRAVLRYAAWQLHLPSVLALVRHDNDRSRALAQRLGGMVTGQGSWYGPEPSLRYDIALPVVREGGPADRDAVIDLWQRAARRPDGTPAPFIDEEIAEGKLAHGIRRLAHVGDTLVGMAIGQQAVQGVGVGDEPPVPGLLHVSLVATDPAREGWGIGSALVADVLDRGRAQGFDRAQLWVLEDNPRARGIYERFGFSVTPAHTRVDEVGERVLRYERRL</sequence>
<organism evidence="2 3">
    <name type="scientific">Oryzihumus leptocrescens</name>
    <dbReference type="NCBI Taxonomy" id="297536"/>
    <lineage>
        <taxon>Bacteria</taxon>
        <taxon>Bacillati</taxon>
        <taxon>Actinomycetota</taxon>
        <taxon>Actinomycetes</taxon>
        <taxon>Micrococcales</taxon>
        <taxon>Intrasporangiaceae</taxon>
        <taxon>Oryzihumus</taxon>
    </lineage>
</organism>
<dbReference type="EMBL" id="VFOQ01000001">
    <property type="protein sequence ID" value="TQL60765.1"/>
    <property type="molecule type" value="Genomic_DNA"/>
</dbReference>
<dbReference type="CDD" id="cd04301">
    <property type="entry name" value="NAT_SF"/>
    <property type="match status" value="1"/>
</dbReference>
<feature type="domain" description="N-acetyltransferase" evidence="1">
    <location>
        <begin position="11"/>
        <end position="176"/>
    </location>
</feature>
<evidence type="ECO:0000313" key="3">
    <source>
        <dbReference type="Proteomes" id="UP000319514"/>
    </source>
</evidence>
<dbReference type="Proteomes" id="UP000319514">
    <property type="component" value="Unassembled WGS sequence"/>
</dbReference>
<keyword evidence="3" id="KW-1185">Reference proteome</keyword>
<dbReference type="SUPFAM" id="SSF55729">
    <property type="entry name" value="Acyl-CoA N-acyltransferases (Nat)"/>
    <property type="match status" value="2"/>
</dbReference>
<dbReference type="Gene3D" id="3.40.630.30">
    <property type="match status" value="2"/>
</dbReference>
<evidence type="ECO:0000259" key="1">
    <source>
        <dbReference type="PROSITE" id="PS51186"/>
    </source>
</evidence>
<dbReference type="InterPro" id="IPR000182">
    <property type="entry name" value="GNAT_dom"/>
</dbReference>
<dbReference type="InterPro" id="IPR016181">
    <property type="entry name" value="Acyl_CoA_acyltransferase"/>
</dbReference>
<comment type="caution">
    <text evidence="2">The sequence shown here is derived from an EMBL/GenBank/DDBJ whole genome shotgun (WGS) entry which is preliminary data.</text>
</comment>
<protein>
    <submittedName>
        <fullName evidence="2">RimJ/RimL family protein N-acetyltransferase</fullName>
    </submittedName>
</protein>
<proteinExistence type="predicted"/>
<dbReference type="OrthoDB" id="3533156at2"/>
<dbReference type="AlphaFoldDB" id="A0A542ZK88"/>
<dbReference type="InterPro" id="IPR051531">
    <property type="entry name" value="N-acetyltransferase"/>
</dbReference>
<dbReference type="Pfam" id="PF00583">
    <property type="entry name" value="Acetyltransf_1"/>
    <property type="match status" value="1"/>
</dbReference>
<name>A0A542ZK88_9MICO</name>
<dbReference type="RefSeq" id="WP_141788623.1">
    <property type="nucleotide sequence ID" value="NZ_VFOQ01000001.1"/>
</dbReference>
<dbReference type="GO" id="GO:0016747">
    <property type="term" value="F:acyltransferase activity, transferring groups other than amino-acyl groups"/>
    <property type="evidence" value="ECO:0007669"/>
    <property type="project" value="InterPro"/>
</dbReference>
<dbReference type="PROSITE" id="PS51186">
    <property type="entry name" value="GNAT"/>
    <property type="match status" value="2"/>
</dbReference>
<gene>
    <name evidence="2" type="ORF">FB474_2162</name>
</gene>
<reference evidence="2 3" key="1">
    <citation type="submission" date="2019-06" db="EMBL/GenBank/DDBJ databases">
        <title>Sequencing the genomes of 1000 actinobacteria strains.</title>
        <authorList>
            <person name="Klenk H.-P."/>
        </authorList>
    </citation>
    <scope>NUCLEOTIDE SEQUENCE [LARGE SCALE GENOMIC DNA]</scope>
    <source>
        <strain evidence="2 3">DSM 18082</strain>
    </source>
</reference>
<dbReference type="PANTHER" id="PTHR43792">
    <property type="entry name" value="GNAT FAMILY, PUTATIVE (AFU_ORTHOLOGUE AFUA_3G00765)-RELATED-RELATED"/>
    <property type="match status" value="1"/>
</dbReference>
<accession>A0A542ZK88</accession>
<feature type="domain" description="N-acetyltransferase" evidence="1">
    <location>
        <begin position="176"/>
        <end position="335"/>
    </location>
</feature>
<dbReference type="PANTHER" id="PTHR43792:SF1">
    <property type="entry name" value="N-ACETYLTRANSFERASE DOMAIN-CONTAINING PROTEIN"/>
    <property type="match status" value="1"/>
</dbReference>
<evidence type="ECO:0000313" key="2">
    <source>
        <dbReference type="EMBL" id="TQL60765.1"/>
    </source>
</evidence>
<keyword evidence="2" id="KW-0808">Transferase</keyword>
<dbReference type="Pfam" id="PF13302">
    <property type="entry name" value="Acetyltransf_3"/>
    <property type="match status" value="1"/>
</dbReference>